<organism evidence="2 3">
    <name type="scientific">Colletotrichum shisoi</name>
    <dbReference type="NCBI Taxonomy" id="2078593"/>
    <lineage>
        <taxon>Eukaryota</taxon>
        <taxon>Fungi</taxon>
        <taxon>Dikarya</taxon>
        <taxon>Ascomycota</taxon>
        <taxon>Pezizomycotina</taxon>
        <taxon>Sordariomycetes</taxon>
        <taxon>Hypocreomycetidae</taxon>
        <taxon>Glomerellales</taxon>
        <taxon>Glomerellaceae</taxon>
        <taxon>Colletotrichum</taxon>
        <taxon>Colletotrichum destructivum species complex</taxon>
    </lineage>
</organism>
<feature type="compositionally biased region" description="Low complexity" evidence="1">
    <location>
        <begin position="83"/>
        <end position="97"/>
    </location>
</feature>
<feature type="compositionally biased region" description="Low complexity" evidence="1">
    <location>
        <begin position="17"/>
        <end position="34"/>
    </location>
</feature>
<evidence type="ECO:0000256" key="1">
    <source>
        <dbReference type="SAM" id="MobiDB-lite"/>
    </source>
</evidence>
<dbReference type="AlphaFoldDB" id="A0A5Q4BXS5"/>
<accession>A0A5Q4BXS5</accession>
<feature type="compositionally biased region" description="Basic and acidic residues" evidence="1">
    <location>
        <begin position="35"/>
        <end position="44"/>
    </location>
</feature>
<feature type="region of interest" description="Disordered" evidence="1">
    <location>
        <begin position="135"/>
        <end position="155"/>
    </location>
</feature>
<dbReference type="Proteomes" id="UP000326340">
    <property type="component" value="Unassembled WGS sequence"/>
</dbReference>
<evidence type="ECO:0000313" key="2">
    <source>
        <dbReference type="EMBL" id="TQN71247.1"/>
    </source>
</evidence>
<feature type="compositionally biased region" description="Basic and acidic residues" evidence="1">
    <location>
        <begin position="59"/>
        <end position="72"/>
    </location>
</feature>
<proteinExistence type="predicted"/>
<keyword evidence="3" id="KW-1185">Reference proteome</keyword>
<comment type="caution">
    <text evidence="2">The sequence shown here is derived from an EMBL/GenBank/DDBJ whole genome shotgun (WGS) entry which is preliminary data.</text>
</comment>
<evidence type="ECO:0000313" key="3">
    <source>
        <dbReference type="Proteomes" id="UP000326340"/>
    </source>
</evidence>
<dbReference type="EMBL" id="PUHP01000291">
    <property type="protein sequence ID" value="TQN71247.1"/>
    <property type="molecule type" value="Genomic_DNA"/>
</dbReference>
<name>A0A5Q4BXS5_9PEZI</name>
<protein>
    <submittedName>
        <fullName evidence="2">Uncharacterized protein</fullName>
    </submittedName>
</protein>
<sequence>MPSLSLLRRGTKHDQQRPVSPQKQQQHHQLSQLSPRHEDGREAGPQEQQPGSSGTGGTGERERERKFSKRDLFGGLLNRSKGRGSSSSSASTPASSTKSRRGTGAESPTKFPARSLRWTHWSNAWALVSLQLIPDAPSDAPMSQCPQLKMRESSE</sequence>
<feature type="region of interest" description="Disordered" evidence="1">
    <location>
        <begin position="1"/>
        <end position="115"/>
    </location>
</feature>
<reference evidence="2 3" key="1">
    <citation type="journal article" date="2019" name="Sci. Rep.">
        <title>Colletotrichum shisoi sp. nov., an anthracnose pathogen of Perilla frutescens in Japan: molecular phylogenetic, morphological and genomic evidence.</title>
        <authorList>
            <person name="Gan P."/>
            <person name="Tsushima A."/>
            <person name="Hiroyama R."/>
            <person name="Narusaka M."/>
            <person name="Takano Y."/>
            <person name="Narusaka Y."/>
            <person name="Kawaradani M."/>
            <person name="Damm U."/>
            <person name="Shirasu K."/>
        </authorList>
    </citation>
    <scope>NUCLEOTIDE SEQUENCE [LARGE SCALE GENOMIC DNA]</scope>
    <source>
        <strain evidence="2 3">PG-2018a</strain>
    </source>
</reference>
<gene>
    <name evidence="2" type="ORF">CSHISOI_04252</name>
</gene>